<organism evidence="2 3">
    <name type="scientific">Rodentibacter heidelbergensis</name>
    <dbReference type="NCBI Taxonomy" id="1908258"/>
    <lineage>
        <taxon>Bacteria</taxon>
        <taxon>Pseudomonadati</taxon>
        <taxon>Pseudomonadota</taxon>
        <taxon>Gammaproteobacteria</taxon>
        <taxon>Pasteurellales</taxon>
        <taxon>Pasteurellaceae</taxon>
        <taxon>Rodentibacter</taxon>
    </lineage>
</organism>
<accession>A0A1V3IC17</accession>
<evidence type="ECO:0000313" key="2">
    <source>
        <dbReference type="EMBL" id="OOF37657.1"/>
    </source>
</evidence>
<sequence length="121" mass="14410">MHKKFIFLFFIFILTIYGFMFQFNGRQDAFSHQKKFLSSLNERLNYRIKSVENYSQVTAYIVVNLERGNNNFLLYKDFISSMGFGATDNNEYCSVDRERINLFIEPNSIRLVYVYPSSFCD</sequence>
<feature type="transmembrane region" description="Helical" evidence="1">
    <location>
        <begin position="6"/>
        <end position="25"/>
    </location>
</feature>
<evidence type="ECO:0000256" key="1">
    <source>
        <dbReference type="SAM" id="Phobius"/>
    </source>
</evidence>
<keyword evidence="1" id="KW-1133">Transmembrane helix</keyword>
<keyword evidence="1" id="KW-0472">Membrane</keyword>
<gene>
    <name evidence="2" type="ORF">BKK48_01645</name>
</gene>
<dbReference type="Proteomes" id="UP000189437">
    <property type="component" value="Unassembled WGS sequence"/>
</dbReference>
<keyword evidence="1" id="KW-0812">Transmembrane</keyword>
<proteinExistence type="predicted"/>
<dbReference type="RefSeq" id="WP_077426479.1">
    <property type="nucleotide sequence ID" value="NZ_MLHH01000003.1"/>
</dbReference>
<protein>
    <submittedName>
        <fullName evidence="2">Uncharacterized protein</fullName>
    </submittedName>
</protein>
<dbReference type="EMBL" id="MLHH01000003">
    <property type="protein sequence ID" value="OOF37657.1"/>
    <property type="molecule type" value="Genomic_DNA"/>
</dbReference>
<keyword evidence="3" id="KW-1185">Reference proteome</keyword>
<dbReference type="AlphaFoldDB" id="A0A1V3IC17"/>
<comment type="caution">
    <text evidence="2">The sequence shown here is derived from an EMBL/GenBank/DDBJ whole genome shotgun (WGS) entry which is preliminary data.</text>
</comment>
<dbReference type="STRING" id="1908258.BKK48_01645"/>
<name>A0A1V3IC17_9PAST</name>
<evidence type="ECO:0000313" key="3">
    <source>
        <dbReference type="Proteomes" id="UP000189437"/>
    </source>
</evidence>
<reference evidence="2 3" key="1">
    <citation type="submission" date="2016-10" db="EMBL/GenBank/DDBJ databases">
        <title>Rodentibacter gen. nov. and new species.</title>
        <authorList>
            <person name="Christensen H."/>
        </authorList>
    </citation>
    <scope>NUCLEOTIDE SEQUENCE [LARGE SCALE GENOMIC DNA]</scope>
    <source>
        <strain evidence="2 3">Ac69</strain>
    </source>
</reference>